<sequence length="221" mass="23062">MMFAAIALTAFDADRFAEFAPFGVAGIGAAAGTIFFSYIGLDAVSTAGDEVKNPQKTMPLAIMAALVTVTTVYVVVTVAALGAQPWRDFEGQQAGLATVLDRVVSGHYWGSVLAAGAVISIFSVTLVALYGQTRILFAMGRDGLLPPVFAKVRPPNMTPVYNTIIVAVVICILAGFVPLSYLADVVSIGTLVAFIVVSVGVVILRVREPDLPRGLGCPSTP</sequence>
<keyword evidence="3 5" id="KW-1133">Transmembrane helix</keyword>
<reference evidence="6 7" key="1">
    <citation type="submission" date="2014-01" db="EMBL/GenBank/DDBJ databases">
        <authorList>
            <person name="Dobos K."/>
            <person name="Lenaerts A."/>
            <person name="Ordway D."/>
            <person name="DeGroote M.A."/>
            <person name="Parker T."/>
            <person name="Sizemore C."/>
            <person name="Tallon L.J."/>
            <person name="Sadzewicz L.K."/>
            <person name="Sengamalay N."/>
            <person name="Fraser C.M."/>
            <person name="Hine E."/>
            <person name="Shefchek K.A."/>
            <person name="Das S.P."/>
            <person name="Tettelin H."/>
        </authorList>
    </citation>
    <scope>NUCLEOTIDE SEQUENCE [LARGE SCALE GENOMIC DNA]</scope>
    <source>
        <strain evidence="6 7">Harvey</strain>
    </source>
</reference>
<dbReference type="PANTHER" id="PTHR43243">
    <property type="entry name" value="INNER MEMBRANE TRANSPORTER YGJI-RELATED"/>
    <property type="match status" value="1"/>
</dbReference>
<feature type="transmembrane region" description="Helical" evidence="5">
    <location>
        <begin position="108"/>
        <end position="131"/>
    </location>
</feature>
<dbReference type="InterPro" id="IPR002293">
    <property type="entry name" value="AA/rel_permease1"/>
</dbReference>
<organism evidence="6 7">
    <name type="scientific">Mycobacterium ulcerans str. Harvey</name>
    <dbReference type="NCBI Taxonomy" id="1299332"/>
    <lineage>
        <taxon>Bacteria</taxon>
        <taxon>Bacillati</taxon>
        <taxon>Actinomycetota</taxon>
        <taxon>Actinomycetes</taxon>
        <taxon>Mycobacteriales</taxon>
        <taxon>Mycobacteriaceae</taxon>
        <taxon>Mycobacterium</taxon>
        <taxon>Mycobacterium ulcerans group</taxon>
    </lineage>
</organism>
<feature type="transmembrane region" description="Helical" evidence="5">
    <location>
        <begin position="185"/>
        <end position="204"/>
    </location>
</feature>
<keyword evidence="4 5" id="KW-0472">Membrane</keyword>
<evidence type="ECO:0000313" key="7">
    <source>
        <dbReference type="Proteomes" id="UP000020681"/>
    </source>
</evidence>
<dbReference type="PANTHER" id="PTHR43243:SF24">
    <property type="entry name" value="CATIONIC AMINO ACID TRANSPORT INTEGRAL MEMBRANE PROTEIN ROCE-RELATED"/>
    <property type="match status" value="1"/>
</dbReference>
<feature type="transmembrane region" description="Helical" evidence="5">
    <location>
        <begin position="160"/>
        <end position="179"/>
    </location>
</feature>
<evidence type="ECO:0000256" key="4">
    <source>
        <dbReference type="ARBA" id="ARBA00023136"/>
    </source>
</evidence>
<dbReference type="Proteomes" id="UP000020681">
    <property type="component" value="Unassembled WGS sequence"/>
</dbReference>
<comment type="caution">
    <text evidence="6">The sequence shown here is derived from an EMBL/GenBank/DDBJ whole genome shotgun (WGS) entry which is preliminary data.</text>
</comment>
<proteinExistence type="predicted"/>
<accession>A0ABP3ALU3</accession>
<comment type="subcellular location">
    <subcellularLocation>
        <location evidence="1">Membrane</location>
        <topology evidence="1">Multi-pass membrane protein</topology>
    </subcellularLocation>
</comment>
<evidence type="ECO:0000256" key="2">
    <source>
        <dbReference type="ARBA" id="ARBA00022692"/>
    </source>
</evidence>
<dbReference type="Gene3D" id="1.20.1740.10">
    <property type="entry name" value="Amino acid/polyamine transporter I"/>
    <property type="match status" value="1"/>
</dbReference>
<feature type="transmembrane region" description="Helical" evidence="5">
    <location>
        <begin position="60"/>
        <end position="83"/>
    </location>
</feature>
<evidence type="ECO:0000256" key="5">
    <source>
        <dbReference type="SAM" id="Phobius"/>
    </source>
</evidence>
<feature type="transmembrane region" description="Helical" evidence="5">
    <location>
        <begin position="27"/>
        <end position="48"/>
    </location>
</feature>
<dbReference type="Pfam" id="PF13520">
    <property type="entry name" value="AA_permease_2"/>
    <property type="match status" value="1"/>
</dbReference>
<protein>
    <submittedName>
        <fullName evidence="6">Amino acid permease family protein</fullName>
    </submittedName>
</protein>
<evidence type="ECO:0000313" key="6">
    <source>
        <dbReference type="EMBL" id="EUA90795.1"/>
    </source>
</evidence>
<keyword evidence="7" id="KW-1185">Reference proteome</keyword>
<dbReference type="EMBL" id="JAOL01000097">
    <property type="protein sequence ID" value="EUA90795.1"/>
    <property type="molecule type" value="Genomic_DNA"/>
</dbReference>
<gene>
    <name evidence="6" type="ORF">I551_2539</name>
</gene>
<evidence type="ECO:0000256" key="3">
    <source>
        <dbReference type="ARBA" id="ARBA00022989"/>
    </source>
</evidence>
<name>A0ABP3ALU3_MYCUL</name>
<keyword evidence="2 5" id="KW-0812">Transmembrane</keyword>
<evidence type="ECO:0000256" key="1">
    <source>
        <dbReference type="ARBA" id="ARBA00004141"/>
    </source>
</evidence>